<evidence type="ECO:0000256" key="10">
    <source>
        <dbReference type="ARBA" id="ARBA00022982"/>
    </source>
</evidence>
<dbReference type="GO" id="GO:0042597">
    <property type="term" value="C:periplasmic space"/>
    <property type="evidence" value="ECO:0007669"/>
    <property type="project" value="UniProtKB-SubCell"/>
</dbReference>
<evidence type="ECO:0000256" key="2">
    <source>
        <dbReference type="ARBA" id="ARBA00004418"/>
    </source>
</evidence>
<comment type="similarity">
    <text evidence="3">Belongs to the NapB family.</text>
</comment>
<dbReference type="PANTHER" id="PTHR38604:SF1">
    <property type="entry name" value="PERIPLASMIC NITRATE REDUCTASE, ELECTRON TRANSFER SUBUNIT"/>
    <property type="match status" value="1"/>
</dbReference>
<keyword evidence="8" id="KW-0732">Signal</keyword>
<keyword evidence="10" id="KW-0249">Electron transport</keyword>
<evidence type="ECO:0000256" key="8">
    <source>
        <dbReference type="ARBA" id="ARBA00022729"/>
    </source>
</evidence>
<dbReference type="PATRIC" id="fig|345073.21.peg.3373"/>
<dbReference type="InterPro" id="IPR036280">
    <property type="entry name" value="Multihaem_cyt_sf"/>
</dbReference>
<keyword evidence="5" id="KW-0813">Transport</keyword>
<evidence type="ECO:0000256" key="6">
    <source>
        <dbReference type="ARBA" id="ARBA00022617"/>
    </source>
</evidence>
<gene>
    <name evidence="13" type="primary">napB</name>
    <name evidence="13" type="ordered locus">VC0395_0618</name>
</gene>
<keyword evidence="7" id="KW-0479">Metal-binding</keyword>
<sequence>MHWAARQPRPSIKPQGGEFTMKKQLIALLSVFTVLAGIAHAELNNPGGIGGLESLRGATEIEATRAADPMKKYPREQALESDFVYQPPLIPHNIRNYEVSLNANKCLACHSWKNAKEMGATKISVTHFVNREDAVLSDVSPRRYFCLQCHVLQADAKPLVENDFERVDSLR</sequence>
<evidence type="ECO:0000313" key="14">
    <source>
        <dbReference type="Proteomes" id="UP000000249"/>
    </source>
</evidence>
<dbReference type="GO" id="GO:0046872">
    <property type="term" value="F:metal ion binding"/>
    <property type="evidence" value="ECO:0007669"/>
    <property type="project" value="UniProtKB-KW"/>
</dbReference>
<dbReference type="SUPFAM" id="SSF48695">
    <property type="entry name" value="Multiheme cytochromes"/>
    <property type="match status" value="1"/>
</dbReference>
<evidence type="ECO:0000256" key="5">
    <source>
        <dbReference type="ARBA" id="ARBA00022448"/>
    </source>
</evidence>
<dbReference type="KEGG" id="vcr:VC395_A0633"/>
<protein>
    <recommendedName>
        <fullName evidence="4">Periplasmic nitrate reductase, electron transfer subunit</fullName>
    </recommendedName>
    <alternativeName>
        <fullName evidence="12">Diheme cytochrome c NapB</fullName>
    </alternativeName>
</protein>
<dbReference type="InterPro" id="IPR005591">
    <property type="entry name" value="NapB"/>
</dbReference>
<evidence type="ECO:0000256" key="3">
    <source>
        <dbReference type="ARBA" id="ARBA00007368"/>
    </source>
</evidence>
<dbReference type="FunFam" id="1.10.1130.10:FF:000001">
    <property type="entry name" value="Periplasmic nitrate reductase, electron transfer subunit"/>
    <property type="match status" value="1"/>
</dbReference>
<evidence type="ECO:0000256" key="1">
    <source>
        <dbReference type="ARBA" id="ARBA00002599"/>
    </source>
</evidence>
<comment type="subcellular location">
    <subcellularLocation>
        <location evidence="2">Periplasm</location>
    </subcellularLocation>
</comment>
<proteinExistence type="inferred from homology"/>
<evidence type="ECO:0000256" key="9">
    <source>
        <dbReference type="ARBA" id="ARBA00022764"/>
    </source>
</evidence>
<reference evidence="13 14" key="1">
    <citation type="submission" date="2007-03" db="EMBL/GenBank/DDBJ databases">
        <authorList>
            <person name="Heidelberg J."/>
        </authorList>
    </citation>
    <scope>NUCLEOTIDE SEQUENCE [LARGE SCALE GENOMIC DNA]</scope>
    <source>
        <strain evidence="14">ATCC 39541 / Classical Ogawa 395 / O395</strain>
    </source>
</reference>
<keyword evidence="6" id="KW-0349">Heme</keyword>
<comment type="function">
    <text evidence="1">Electron transfer subunit of the periplasmic nitrate reductase complex NapAB. Receives electrons from the membrane-anchored tetraheme c-type NapC protein and transfers these to NapA subunit, thus allowing electron flow between membrane and periplasm. Essential for periplasmic nitrate reduction with nitrate as the terminal electron acceptor.</text>
</comment>
<dbReference type="KEGG" id="vco:VC0395_0618"/>
<dbReference type="EMBL" id="CP000626">
    <property type="protein sequence ID" value="ABQ19347.1"/>
    <property type="molecule type" value="Genomic_DNA"/>
</dbReference>
<dbReference type="PANTHER" id="PTHR38604">
    <property type="entry name" value="PERIPLASMIC NITRATE REDUCTASE, ELECTRON TRANSFER SUBUNIT"/>
    <property type="match status" value="1"/>
</dbReference>
<dbReference type="AlphaFoldDB" id="A0A0H3AGF2"/>
<evidence type="ECO:0000313" key="13">
    <source>
        <dbReference type="EMBL" id="ABQ19347.1"/>
    </source>
</evidence>
<evidence type="ECO:0000256" key="4">
    <source>
        <dbReference type="ARBA" id="ARBA00013773"/>
    </source>
</evidence>
<dbReference type="eggNOG" id="COG3043">
    <property type="taxonomic scope" value="Bacteria"/>
</dbReference>
<dbReference type="Pfam" id="PF03892">
    <property type="entry name" value="NapB"/>
    <property type="match status" value="1"/>
</dbReference>
<organism evidence="13 14">
    <name type="scientific">Vibrio cholerae serotype O1 (strain ATCC 39541 / Classical Ogawa 395 / O395)</name>
    <dbReference type="NCBI Taxonomy" id="345073"/>
    <lineage>
        <taxon>Bacteria</taxon>
        <taxon>Pseudomonadati</taxon>
        <taxon>Pseudomonadota</taxon>
        <taxon>Gammaproteobacteria</taxon>
        <taxon>Vibrionales</taxon>
        <taxon>Vibrionaceae</taxon>
        <taxon>Vibrio</taxon>
    </lineage>
</organism>
<evidence type="ECO:0000256" key="7">
    <source>
        <dbReference type="ARBA" id="ARBA00022723"/>
    </source>
</evidence>
<dbReference type="GO" id="GO:0009061">
    <property type="term" value="P:anaerobic respiration"/>
    <property type="evidence" value="ECO:0007669"/>
    <property type="project" value="InterPro"/>
</dbReference>
<evidence type="ECO:0000256" key="12">
    <source>
        <dbReference type="ARBA" id="ARBA00031832"/>
    </source>
</evidence>
<name>A0A0H3AGF2_VIBC3</name>
<keyword evidence="11" id="KW-0408">Iron</keyword>
<keyword evidence="9" id="KW-0574">Periplasm</keyword>
<dbReference type="Gene3D" id="1.10.1130.10">
    <property type="entry name" value="Flavocytochrome C3, Chain A"/>
    <property type="match status" value="1"/>
</dbReference>
<evidence type="ECO:0000256" key="11">
    <source>
        <dbReference type="ARBA" id="ARBA00023004"/>
    </source>
</evidence>
<accession>A0A0H3AGF2</accession>
<dbReference type="Proteomes" id="UP000000249">
    <property type="component" value="Chromosome 2"/>
</dbReference>